<name>A0A9X1Y808_9PROT</name>
<gene>
    <name evidence="2" type="ORF">M0638_12665</name>
</gene>
<dbReference type="Pfam" id="PF09669">
    <property type="entry name" value="Phage_pRha"/>
    <property type="match status" value="1"/>
</dbReference>
<dbReference type="EMBL" id="JALPRX010000054">
    <property type="protein sequence ID" value="MCK8785238.1"/>
    <property type="molecule type" value="Genomic_DNA"/>
</dbReference>
<dbReference type="NCBIfam" id="TIGR02681">
    <property type="entry name" value="phage_pRha"/>
    <property type="match status" value="1"/>
</dbReference>
<dbReference type="RefSeq" id="WP_248667362.1">
    <property type="nucleotide sequence ID" value="NZ_JALPRX010000054.1"/>
</dbReference>
<evidence type="ECO:0000313" key="2">
    <source>
        <dbReference type="EMBL" id="MCK8785238.1"/>
    </source>
</evidence>
<dbReference type="InterPro" id="IPR005039">
    <property type="entry name" value="Ant_C"/>
</dbReference>
<organism evidence="2 3">
    <name type="scientific">Roseomonas acroporae</name>
    <dbReference type="NCBI Taxonomy" id="2937791"/>
    <lineage>
        <taxon>Bacteria</taxon>
        <taxon>Pseudomonadati</taxon>
        <taxon>Pseudomonadota</taxon>
        <taxon>Alphaproteobacteria</taxon>
        <taxon>Acetobacterales</taxon>
        <taxon>Roseomonadaceae</taxon>
        <taxon>Roseomonas</taxon>
    </lineage>
</organism>
<comment type="caution">
    <text evidence="2">The sequence shown here is derived from an EMBL/GenBank/DDBJ whole genome shotgun (WGS) entry which is preliminary data.</text>
</comment>
<feature type="domain" description="Antirepressor protein C-terminal" evidence="1">
    <location>
        <begin position="155"/>
        <end position="250"/>
    </location>
</feature>
<sequence>MDTPSAPAYPAQPDPAGPATALEPIVREHDGAAWADSRDVAAGFRKLHKDVLKAYRNLACSEEFRRRNFAPFYIKDLTGESLSHVRMTKNGFAFLALGFTGAEAAAFKEAYITRFDAMEAELRGRPAVDPVAALNDPTQLRNLLLGYSERMIALEAKVEADKPKAAFYDRFVNADGNYGLQNAARVLGQPPNKFVQHLKGDGYLFYQGGSLVPKVQYRKYFDVKCTMVDDKARYQTFITPLGMQYFARKFGVDRLPLCDEQAQRVHFAGEEAH</sequence>
<dbReference type="Proteomes" id="UP001139516">
    <property type="component" value="Unassembled WGS sequence"/>
</dbReference>
<dbReference type="AlphaFoldDB" id="A0A9X1Y808"/>
<dbReference type="InterPro" id="IPR014054">
    <property type="entry name" value="Phage_regulatory_Rha"/>
</dbReference>
<accession>A0A9X1Y808</accession>
<proteinExistence type="predicted"/>
<dbReference type="Pfam" id="PF03374">
    <property type="entry name" value="ANT"/>
    <property type="match status" value="1"/>
</dbReference>
<evidence type="ECO:0000259" key="1">
    <source>
        <dbReference type="Pfam" id="PF03374"/>
    </source>
</evidence>
<reference evidence="2" key="1">
    <citation type="submission" date="2022-04" db="EMBL/GenBank/DDBJ databases">
        <title>Roseomonas acroporae sp. nov., isolated from coral Acropora digitifera.</title>
        <authorList>
            <person name="Sun H."/>
        </authorList>
    </citation>
    <scope>NUCLEOTIDE SEQUENCE</scope>
    <source>
        <strain evidence="2">NAR14</strain>
    </source>
</reference>
<evidence type="ECO:0000313" key="3">
    <source>
        <dbReference type="Proteomes" id="UP001139516"/>
    </source>
</evidence>
<dbReference type="GO" id="GO:0003677">
    <property type="term" value="F:DNA binding"/>
    <property type="evidence" value="ECO:0007669"/>
    <property type="project" value="InterPro"/>
</dbReference>
<keyword evidence="3" id="KW-1185">Reference proteome</keyword>
<protein>
    <submittedName>
        <fullName evidence="2">Phage regulatory protein/antirepressor Ant</fullName>
    </submittedName>
</protein>